<evidence type="ECO:0000313" key="2">
    <source>
        <dbReference type="Proteomes" id="UP000188993"/>
    </source>
</evidence>
<dbReference type="STRING" id="708126.BW727_100095"/>
<reference evidence="1 2" key="1">
    <citation type="journal article" date="2014" name="Int. J. Syst. Evol. Microbiol.">
        <title>Jeotgalibaca dankookensis gen. nov., sp. nov., a member of the family Carnobacteriaceae, isolated from seujeot (Korean traditional food).</title>
        <authorList>
            <person name="Lee D.G."/>
            <person name="Trujillo M.E."/>
            <person name="Kang H."/>
            <person name="Ahn T.Y."/>
        </authorList>
    </citation>
    <scope>NUCLEOTIDE SEQUENCE [LARGE SCALE GENOMIC DNA]</scope>
    <source>
        <strain evidence="1 2">EX-07</strain>
    </source>
</reference>
<gene>
    <name evidence="1" type="ORF">BW727_100095</name>
</gene>
<accession>A0A1S6ILT5</accession>
<dbReference type="EMBL" id="CP019728">
    <property type="protein sequence ID" value="AQS52505.1"/>
    <property type="molecule type" value="Genomic_DNA"/>
</dbReference>
<dbReference type="AlphaFoldDB" id="A0A1S6ILT5"/>
<organism evidence="1 2">
    <name type="scientific">Jeotgalibaca dankookensis</name>
    <dbReference type="NCBI Taxonomy" id="708126"/>
    <lineage>
        <taxon>Bacteria</taxon>
        <taxon>Bacillati</taxon>
        <taxon>Bacillota</taxon>
        <taxon>Bacilli</taxon>
        <taxon>Lactobacillales</taxon>
        <taxon>Carnobacteriaceae</taxon>
        <taxon>Jeotgalibaca</taxon>
    </lineage>
</organism>
<proteinExistence type="predicted"/>
<dbReference type="Proteomes" id="UP000188993">
    <property type="component" value="Chromosome"/>
</dbReference>
<dbReference type="RefSeq" id="WP_156179544.1">
    <property type="nucleotide sequence ID" value="NZ_BBYN01000005.1"/>
</dbReference>
<keyword evidence="2" id="KW-1185">Reference proteome</keyword>
<sequence length="46" mass="5126">MDEIRNKNGKKVCAIDKKAKTIEIVKGKAITIIQILANGEFKVLNK</sequence>
<protein>
    <submittedName>
        <fullName evidence="1">Uncharacterized protein</fullName>
    </submittedName>
</protein>
<dbReference type="KEGG" id="jda:BW727_100095"/>
<name>A0A1S6ILT5_9LACT</name>
<evidence type="ECO:0000313" key="1">
    <source>
        <dbReference type="EMBL" id="AQS52505.1"/>
    </source>
</evidence>